<gene>
    <name evidence="1" type="ORF">EMK97_17130</name>
</gene>
<reference evidence="1 2" key="1">
    <citation type="submission" date="2018-12" db="EMBL/GenBank/DDBJ databases">
        <title>Complete genome of Litorilituus sediminis.</title>
        <authorList>
            <person name="Liu A."/>
            <person name="Rong J."/>
        </authorList>
    </citation>
    <scope>NUCLEOTIDE SEQUENCE [LARGE SCALE GENOMIC DNA]</scope>
    <source>
        <strain evidence="1 2">JCM 17549</strain>
    </source>
</reference>
<protein>
    <submittedName>
        <fullName evidence="1">Uncharacterized protein</fullName>
    </submittedName>
</protein>
<dbReference type="OrthoDB" id="6385903at2"/>
<evidence type="ECO:0000313" key="2">
    <source>
        <dbReference type="Proteomes" id="UP000290244"/>
    </source>
</evidence>
<dbReference type="EMBL" id="CP034759">
    <property type="protein sequence ID" value="QBG37338.1"/>
    <property type="molecule type" value="Genomic_DNA"/>
</dbReference>
<proteinExistence type="predicted"/>
<keyword evidence="2" id="KW-1185">Reference proteome</keyword>
<sequence>MFKNIAKDEMNLQDKPMSRFVNFNEWIFEIKTIRAIRVSDYGQPYSAMANINIHGESAFVDSLMTKSEQEFARIDAKVISEFLRQLGIEQVQFERFKNNQPRLHSVSLASEPHKEHKAKLVSVG</sequence>
<dbReference type="KEGG" id="lsd:EMK97_17130"/>
<organism evidence="1 2">
    <name type="scientific">Litorilituus sediminis</name>
    <dbReference type="NCBI Taxonomy" id="718192"/>
    <lineage>
        <taxon>Bacteria</taxon>
        <taxon>Pseudomonadati</taxon>
        <taxon>Pseudomonadota</taxon>
        <taxon>Gammaproteobacteria</taxon>
        <taxon>Alteromonadales</taxon>
        <taxon>Colwelliaceae</taxon>
        <taxon>Litorilituus</taxon>
    </lineage>
</organism>
<evidence type="ECO:0000313" key="1">
    <source>
        <dbReference type="EMBL" id="QBG37338.1"/>
    </source>
</evidence>
<name>A0A4P6P8A4_9GAMM</name>
<dbReference type="AlphaFoldDB" id="A0A4P6P8A4"/>
<dbReference type="RefSeq" id="WP_130604004.1">
    <property type="nucleotide sequence ID" value="NZ_CP034759.1"/>
</dbReference>
<dbReference type="Proteomes" id="UP000290244">
    <property type="component" value="Chromosome"/>
</dbReference>
<accession>A0A4P6P8A4</accession>